<dbReference type="AlphaFoldDB" id="A0AAD9R5G2"/>
<feature type="disulfide bond" evidence="10">
    <location>
        <begin position="519"/>
        <end position="547"/>
    </location>
</feature>
<keyword evidence="4" id="KW-0732">Signal</keyword>
<dbReference type="InterPro" id="IPR019744">
    <property type="entry name" value="APP_CUBD_CS"/>
</dbReference>
<feature type="disulfide bond" evidence="10">
    <location>
        <begin position="494"/>
        <end position="548"/>
    </location>
</feature>
<evidence type="ECO:0000256" key="8">
    <source>
        <dbReference type="ARBA" id="ARBA00023157"/>
    </source>
</evidence>
<feature type="disulfide bond" evidence="10">
    <location>
        <begin position="505"/>
        <end position="535"/>
    </location>
</feature>
<keyword evidence="3" id="KW-0479">Metal-binding</keyword>
<keyword evidence="17" id="KW-1185">Reference proteome</keyword>
<evidence type="ECO:0000256" key="3">
    <source>
        <dbReference type="ARBA" id="ARBA00022723"/>
    </source>
</evidence>
<feature type="domain" description="E2" evidence="15">
    <location>
        <begin position="584"/>
        <end position="782"/>
    </location>
</feature>
<dbReference type="InterPro" id="IPR008155">
    <property type="entry name" value="Amyloid_glyco"/>
</dbReference>
<evidence type="ECO:0000256" key="4">
    <source>
        <dbReference type="ARBA" id="ARBA00022729"/>
    </source>
</evidence>
<reference evidence="16" key="1">
    <citation type="journal article" date="2023" name="G3 (Bethesda)">
        <title>Whole genome assembly and annotation of the endangered Caribbean coral Acropora cervicornis.</title>
        <authorList>
            <person name="Selwyn J.D."/>
            <person name="Vollmer S.V."/>
        </authorList>
    </citation>
    <scope>NUCLEOTIDE SEQUENCE</scope>
    <source>
        <strain evidence="16">K2</strain>
    </source>
</reference>
<dbReference type="GO" id="GO:0016020">
    <property type="term" value="C:membrane"/>
    <property type="evidence" value="ECO:0007669"/>
    <property type="project" value="UniProtKB-SubCell"/>
</dbReference>
<dbReference type="PROSITE" id="PS51869">
    <property type="entry name" value="APP_E1"/>
    <property type="match status" value="1"/>
</dbReference>
<evidence type="ECO:0000259" key="14">
    <source>
        <dbReference type="PROSITE" id="PS51869"/>
    </source>
</evidence>
<comment type="similarity">
    <text evidence="10">Belongs to the APP family.</text>
</comment>
<dbReference type="PROSITE" id="PS51870">
    <property type="entry name" value="APP_E2"/>
    <property type="match status" value="1"/>
</dbReference>
<dbReference type="InterPro" id="IPR036454">
    <property type="entry name" value="Amyloid_glyco_heparin-bd_sf"/>
</dbReference>
<sequence length="942" mass="106609">MSSIEDKFSPHSHIPYGADGSGFYSDNTIGCYNVILESAPLMLESINSASVKSGKVFTIADYGCADGGTSMPLLYACVKELRKMHGDSLPIQVIYEDQPVNDFKSLFLRLQGLISGPKSYFLDFANIFVTTCGTSFFSQCLPPQSVNLLFSSTAMHWLRDRPCDVTGALHHTMITVPEEKKKFQNQAAKDWETILLARAKELAPGGRMVLVQLAVDEEGQYLGTTKQVPVSMHRTMRDLWKGLVHDGLITQDELNKTTFVNYYRTVEEFKKPFECKDSPVRQAGLSLVNIETKVVSCPYRAKWLKSGGDPKVHARWYVPTTRTWSNATFLAALSDSRTSEEKAKIVDEFFERYEKEVAKRPEDHGMDYVHAYMENVAISFYGDDDIGIRVTLAVMDDLDDDLDYDPQVVIACNKPVQHVNLDTGAWVVDKNNTTLCTADKKQILKYCQAVYPTKDIRNIVEANKRVLVDGSLVLPYRCLVGDFESDALLVPPKCRFEHMHETTDCQTHDVWHQRASDKCKRDNLTINDYGVLIPCDTGKFTGVEFVCCPPDDARPVVEFEAAEEVKPTARPTSVLRLLKSEISKLAQYIKPDAVGCDRKKYQDRRNEMGETHRLKVETLIKKWQDAEKRYNVLKSSDGDQAASSMAEELENFKNTLNSYDEQAKLERARLKEEHHQCTQLDLNNKKNKALRDFVTALEEEPQDGNKILEAIQRYVKFSSHDRLHNLRFFEYIKKHHPVKIEEARATLQSHFKGINKLVNESMILLYKLPDVARRFQLDLPDWIPKHPALPTEKPTVEKSSAAKEPTDPPSKGKTSEVLLKTHHKDSEIMAGGIRGQDQKKAPGTKGQAKKPKTDPESVTEDERSLFRSHSQATFSAIIGLSCGALLIMIIIVVAMAMRRTRPSNRTKTVLVDADGDGATEKSHLINMQENGYENPTYKFYDY</sequence>
<comment type="caution">
    <text evidence="10">Lacks conserved residue(s) required for the propagation of feature annotation.</text>
</comment>
<feature type="region of interest" description="Disordered" evidence="12">
    <location>
        <begin position="784"/>
        <end position="862"/>
    </location>
</feature>
<evidence type="ECO:0000256" key="2">
    <source>
        <dbReference type="ARBA" id="ARBA00022692"/>
    </source>
</evidence>
<keyword evidence="9" id="KW-0325">Glycoprotein</keyword>
<proteinExistence type="inferred from homology"/>
<evidence type="ECO:0000256" key="12">
    <source>
        <dbReference type="SAM" id="MobiDB-lite"/>
    </source>
</evidence>
<evidence type="ECO:0000256" key="5">
    <source>
        <dbReference type="ARBA" id="ARBA00022842"/>
    </source>
</evidence>
<dbReference type="InterPro" id="IPR005299">
    <property type="entry name" value="MeTrfase_7"/>
</dbReference>
<dbReference type="InterPro" id="IPR029063">
    <property type="entry name" value="SAM-dependent_MTases_sf"/>
</dbReference>
<dbReference type="GO" id="GO:0008168">
    <property type="term" value="F:methyltransferase activity"/>
    <property type="evidence" value="ECO:0007669"/>
    <property type="project" value="InterPro"/>
</dbReference>
<dbReference type="PRINTS" id="PR00203">
    <property type="entry name" value="AMYLOIDA4"/>
</dbReference>
<organism evidence="16 17">
    <name type="scientific">Acropora cervicornis</name>
    <name type="common">Staghorn coral</name>
    <dbReference type="NCBI Taxonomy" id="6130"/>
    <lineage>
        <taxon>Eukaryota</taxon>
        <taxon>Metazoa</taxon>
        <taxon>Cnidaria</taxon>
        <taxon>Anthozoa</taxon>
        <taxon>Hexacorallia</taxon>
        <taxon>Scleractinia</taxon>
        <taxon>Astrocoeniina</taxon>
        <taxon>Acroporidae</taxon>
        <taxon>Acropora</taxon>
    </lineage>
</organism>
<dbReference type="PROSITE" id="PS00320">
    <property type="entry name" value="APP_INTRA"/>
    <property type="match status" value="1"/>
</dbReference>
<dbReference type="GO" id="GO:0046914">
    <property type="term" value="F:transition metal ion binding"/>
    <property type="evidence" value="ECO:0007669"/>
    <property type="project" value="InterPro"/>
</dbReference>
<dbReference type="SUPFAM" id="SSF109843">
    <property type="entry name" value="CAPPD, an extracellular domain of amyloid beta A4 protein"/>
    <property type="match status" value="1"/>
</dbReference>
<dbReference type="PANTHER" id="PTHR23103:SF15">
    <property type="entry name" value="AMYLOID-BETA-LIKE PROTEIN"/>
    <property type="match status" value="1"/>
</dbReference>
<evidence type="ECO:0000256" key="7">
    <source>
        <dbReference type="ARBA" id="ARBA00023136"/>
    </source>
</evidence>
<evidence type="ECO:0000256" key="10">
    <source>
        <dbReference type="PROSITE-ProRule" id="PRU01217"/>
    </source>
</evidence>
<evidence type="ECO:0000256" key="1">
    <source>
        <dbReference type="ARBA" id="ARBA00004479"/>
    </source>
</evidence>
<dbReference type="GO" id="GO:0008201">
    <property type="term" value="F:heparin binding"/>
    <property type="evidence" value="ECO:0007669"/>
    <property type="project" value="UniProtKB-UniRule"/>
</dbReference>
<dbReference type="Gene3D" id="1.20.120.770">
    <property type="entry name" value="Amyloid precursor protein, E2 domain"/>
    <property type="match status" value="1"/>
</dbReference>
<keyword evidence="8 10" id="KW-1015">Disulfide bond</keyword>
<feature type="compositionally biased region" description="Basic and acidic residues" evidence="12">
    <location>
        <begin position="851"/>
        <end position="862"/>
    </location>
</feature>
<dbReference type="Gene3D" id="3.40.50.150">
    <property type="entry name" value="Vaccinia Virus protein VP39"/>
    <property type="match status" value="1"/>
</dbReference>
<evidence type="ECO:0000313" key="17">
    <source>
        <dbReference type="Proteomes" id="UP001249851"/>
    </source>
</evidence>
<dbReference type="Pfam" id="PF12925">
    <property type="entry name" value="APP_E2"/>
    <property type="match status" value="1"/>
</dbReference>
<evidence type="ECO:0000256" key="11">
    <source>
        <dbReference type="SAM" id="Coils"/>
    </source>
</evidence>
<dbReference type="Gene3D" id="3.90.570.10">
    <property type="entry name" value="Amyloidogenic glycoprotein, heparin-binding domain"/>
    <property type="match status" value="1"/>
</dbReference>
<comment type="subcellular location">
    <subcellularLocation>
        <location evidence="1">Membrane</location>
        <topology evidence="1">Single-pass type I membrane protein</topology>
    </subcellularLocation>
</comment>
<dbReference type="Gene3D" id="1.10.1200.270">
    <property type="entry name" value="Methyltransferase, alpha-helical capping domain"/>
    <property type="match status" value="1"/>
</dbReference>
<evidence type="ECO:0000259" key="15">
    <source>
        <dbReference type="PROSITE" id="PS51870"/>
    </source>
</evidence>
<accession>A0AAD9R5G2</accession>
<feature type="coiled-coil region" evidence="11">
    <location>
        <begin position="642"/>
        <end position="669"/>
    </location>
</feature>
<evidence type="ECO:0000256" key="6">
    <source>
        <dbReference type="ARBA" id="ARBA00022989"/>
    </source>
</evidence>
<dbReference type="Pfam" id="PF03492">
    <property type="entry name" value="Methyltransf_7"/>
    <property type="match status" value="1"/>
</dbReference>
<dbReference type="InterPro" id="IPR036669">
    <property type="entry name" value="Amyloid_Cu-bd_sf"/>
</dbReference>
<dbReference type="InterPro" id="IPR019543">
    <property type="entry name" value="APP_amyloid_C"/>
</dbReference>
<dbReference type="InterPro" id="IPR015849">
    <property type="entry name" value="Amyloid_glyco_heparin-bd"/>
</dbReference>
<feature type="domain" description="E1" evidence="14">
    <location>
        <begin position="402"/>
        <end position="550"/>
    </location>
</feature>
<dbReference type="InterPro" id="IPR024329">
    <property type="entry name" value="Amyloid_glyco_E2_domain"/>
</dbReference>
<feature type="transmembrane region" description="Helical" evidence="13">
    <location>
        <begin position="874"/>
        <end position="897"/>
    </location>
</feature>
<feature type="compositionally biased region" description="Basic and acidic residues" evidence="12">
    <location>
        <begin position="794"/>
        <end position="806"/>
    </location>
</feature>
<feature type="region of interest" description="GFLD subdomain" evidence="10">
    <location>
        <begin position="402"/>
        <end position="484"/>
    </location>
</feature>
<evidence type="ECO:0000313" key="16">
    <source>
        <dbReference type="EMBL" id="KAK2573493.1"/>
    </source>
</evidence>
<dbReference type="SUPFAM" id="SSF53335">
    <property type="entry name" value="S-adenosyl-L-methionine-dependent methyltransferases"/>
    <property type="match status" value="1"/>
</dbReference>
<dbReference type="Pfam" id="PF12924">
    <property type="entry name" value="APP_Cu_bd"/>
    <property type="match status" value="1"/>
</dbReference>
<dbReference type="InterPro" id="IPR036176">
    <property type="entry name" value="E2_sf"/>
</dbReference>
<dbReference type="InterPro" id="IPR019745">
    <property type="entry name" value="Amyloid_glyco_intracell_CS"/>
</dbReference>
<dbReference type="InterPro" id="IPR008154">
    <property type="entry name" value="Amyloid_glyco_extra"/>
</dbReference>
<dbReference type="InterPro" id="IPR042086">
    <property type="entry name" value="MeTrfase_capping"/>
</dbReference>
<dbReference type="SUPFAM" id="SSF89811">
    <property type="entry name" value="Amyloid beta a4 protein copper binding domain (domain 2)"/>
    <property type="match status" value="1"/>
</dbReference>
<dbReference type="PROSITE" id="PS00319">
    <property type="entry name" value="APP_CUBD"/>
    <property type="match status" value="1"/>
</dbReference>
<evidence type="ECO:0000256" key="9">
    <source>
        <dbReference type="ARBA" id="ARBA00023180"/>
    </source>
</evidence>
<keyword evidence="6 13" id="KW-1133">Transmembrane helix</keyword>
<keyword evidence="7 13" id="KW-0472">Membrane</keyword>
<name>A0AAD9R5G2_ACRCE</name>
<dbReference type="InterPro" id="IPR011178">
    <property type="entry name" value="Amyloid_glyco_Cu-bd"/>
</dbReference>
<feature type="region of interest" description="CuBD subdomain" evidence="10">
    <location>
        <begin position="492"/>
        <end position="550"/>
    </location>
</feature>
<reference evidence="16" key="2">
    <citation type="journal article" date="2023" name="Science">
        <title>Genomic signatures of disease resistance in endangered staghorn corals.</title>
        <authorList>
            <person name="Vollmer S.V."/>
            <person name="Selwyn J.D."/>
            <person name="Despard B.A."/>
            <person name="Roesel C.L."/>
        </authorList>
    </citation>
    <scope>NUCLEOTIDE SEQUENCE</scope>
    <source>
        <strain evidence="16">K2</strain>
    </source>
</reference>
<gene>
    <name evidence="16" type="ORF">P5673_001150</name>
</gene>
<dbReference type="Proteomes" id="UP001249851">
    <property type="component" value="Unassembled WGS sequence"/>
</dbReference>
<dbReference type="PANTHER" id="PTHR23103">
    <property type="entry name" value="ALZHEIMER'S DISEASE BETA-AMYLOID RELATED"/>
    <property type="match status" value="1"/>
</dbReference>
<protein>
    <submittedName>
        <fullName evidence="16">Amyloid-beta-like protein</fullName>
    </submittedName>
</protein>
<comment type="caution">
    <text evidence="16">The sequence shown here is derived from an EMBL/GenBank/DDBJ whole genome shotgun (WGS) entry which is preliminary data.</text>
</comment>
<dbReference type="Pfam" id="PF10515">
    <property type="entry name" value="APP_amyloid"/>
    <property type="match status" value="1"/>
</dbReference>
<dbReference type="SMART" id="SM00006">
    <property type="entry name" value="A4_EXTRA"/>
    <property type="match status" value="1"/>
</dbReference>
<evidence type="ECO:0000256" key="13">
    <source>
        <dbReference type="SAM" id="Phobius"/>
    </source>
</evidence>
<keyword evidence="11" id="KW-0175">Coiled coil</keyword>
<dbReference type="Pfam" id="PF02177">
    <property type="entry name" value="APP_N"/>
    <property type="match status" value="1"/>
</dbReference>
<dbReference type="EMBL" id="JARQWQ010000002">
    <property type="protein sequence ID" value="KAK2573493.1"/>
    <property type="molecule type" value="Genomic_DNA"/>
</dbReference>
<keyword evidence="2 13" id="KW-0812">Transmembrane</keyword>
<dbReference type="Gene3D" id="3.30.1490.140">
    <property type="entry name" value="Amyloidogenic glycoprotein, copper-binding domain"/>
    <property type="match status" value="1"/>
</dbReference>
<dbReference type="SUPFAM" id="SSF56491">
    <property type="entry name" value="A heparin-binding domain"/>
    <property type="match status" value="1"/>
</dbReference>
<keyword evidence="5" id="KW-0460">Magnesium</keyword>